<organism evidence="4 5">
    <name type="scientific">Paenibacillus dendrobii</name>
    <dbReference type="NCBI Taxonomy" id="2691084"/>
    <lineage>
        <taxon>Bacteria</taxon>
        <taxon>Bacillati</taxon>
        <taxon>Bacillota</taxon>
        <taxon>Bacilli</taxon>
        <taxon>Bacillales</taxon>
        <taxon>Paenibacillaceae</taxon>
        <taxon>Paenibacillus</taxon>
    </lineage>
</organism>
<evidence type="ECO:0000313" key="4">
    <source>
        <dbReference type="EMBL" id="MWV46753.1"/>
    </source>
</evidence>
<dbReference type="SUPFAM" id="SSF46689">
    <property type="entry name" value="Homeodomain-like"/>
    <property type="match status" value="1"/>
</dbReference>
<dbReference type="Pfam" id="PF14278">
    <property type="entry name" value="TetR_C_8"/>
    <property type="match status" value="1"/>
</dbReference>
<accession>A0A7X3INF1</accession>
<dbReference type="InterPro" id="IPR039532">
    <property type="entry name" value="TetR_C_Firmicutes"/>
</dbReference>
<dbReference type="InterPro" id="IPR050624">
    <property type="entry name" value="HTH-type_Tx_Regulator"/>
</dbReference>
<evidence type="ECO:0000259" key="3">
    <source>
        <dbReference type="PROSITE" id="PS50977"/>
    </source>
</evidence>
<reference evidence="4 5" key="1">
    <citation type="submission" date="2019-12" db="EMBL/GenBank/DDBJ databases">
        <title>Paenibacillus sp. nov., an endophytic bacterium isolated from the stem of Dendrobium.</title>
        <authorList>
            <person name="Zhao R."/>
        </authorList>
    </citation>
    <scope>NUCLEOTIDE SEQUENCE [LARGE SCALE GENOMIC DNA]</scope>
    <source>
        <strain evidence="4 5">HJL G12</strain>
    </source>
</reference>
<dbReference type="GO" id="GO:0003677">
    <property type="term" value="F:DNA binding"/>
    <property type="evidence" value="ECO:0007669"/>
    <property type="project" value="UniProtKB-UniRule"/>
</dbReference>
<dbReference type="PANTHER" id="PTHR43479:SF7">
    <property type="entry name" value="TETR-FAMILY TRANSCRIPTIONAL REGULATOR"/>
    <property type="match status" value="1"/>
</dbReference>
<evidence type="ECO:0000256" key="1">
    <source>
        <dbReference type="ARBA" id="ARBA00023125"/>
    </source>
</evidence>
<dbReference type="PROSITE" id="PS50977">
    <property type="entry name" value="HTH_TETR_2"/>
    <property type="match status" value="1"/>
</dbReference>
<feature type="DNA-binding region" description="H-T-H motif" evidence="2">
    <location>
        <begin position="39"/>
        <end position="58"/>
    </location>
</feature>
<evidence type="ECO:0000313" key="5">
    <source>
        <dbReference type="Proteomes" id="UP000460318"/>
    </source>
</evidence>
<dbReference type="EMBL" id="WUBI01000005">
    <property type="protein sequence ID" value="MWV46753.1"/>
    <property type="molecule type" value="Genomic_DNA"/>
</dbReference>
<dbReference type="InterPro" id="IPR001647">
    <property type="entry name" value="HTH_TetR"/>
</dbReference>
<dbReference type="PANTHER" id="PTHR43479">
    <property type="entry name" value="ACREF/ENVCD OPERON REPRESSOR-RELATED"/>
    <property type="match status" value="1"/>
</dbReference>
<keyword evidence="1 2" id="KW-0238">DNA-binding</keyword>
<dbReference type="Pfam" id="PF00440">
    <property type="entry name" value="TetR_N"/>
    <property type="match status" value="1"/>
</dbReference>
<dbReference type="Gene3D" id="1.10.357.10">
    <property type="entry name" value="Tetracycline Repressor, domain 2"/>
    <property type="match status" value="1"/>
</dbReference>
<feature type="domain" description="HTH tetR-type" evidence="3">
    <location>
        <begin position="16"/>
        <end position="76"/>
    </location>
</feature>
<sequence length="198" mass="22728">MNCLIKVGSFVDRRIKKNQAAIMNALMQLIAEKEFEKITINDIAERADVNRGTVYSHYSDKYDLLDKCIEDQLTHLMESCYSADAKGPFPTKTPLLHTIKEIKQNAPLYKTLLSIKDVSSFRIHLNSMINKQIIEHMNETNLSIDDLSKSIFAQFISSAIVGVIEWWFNQSMPCSAEELTDRLWSLLEMNQLIPLKTN</sequence>
<dbReference type="PRINTS" id="PR00455">
    <property type="entry name" value="HTHTETR"/>
</dbReference>
<proteinExistence type="predicted"/>
<evidence type="ECO:0000256" key="2">
    <source>
        <dbReference type="PROSITE-ProRule" id="PRU00335"/>
    </source>
</evidence>
<gene>
    <name evidence="4" type="ORF">GRF59_24395</name>
</gene>
<name>A0A7X3INF1_9BACL</name>
<protein>
    <submittedName>
        <fullName evidence="4">TetR family transcriptional regulator</fullName>
    </submittedName>
</protein>
<dbReference type="Proteomes" id="UP000460318">
    <property type="component" value="Unassembled WGS sequence"/>
</dbReference>
<dbReference type="AlphaFoldDB" id="A0A7X3INF1"/>
<keyword evidence="5" id="KW-1185">Reference proteome</keyword>
<comment type="caution">
    <text evidence="4">The sequence shown here is derived from an EMBL/GenBank/DDBJ whole genome shotgun (WGS) entry which is preliminary data.</text>
</comment>
<dbReference type="InterPro" id="IPR009057">
    <property type="entry name" value="Homeodomain-like_sf"/>
</dbReference>